<evidence type="ECO:0000313" key="3">
    <source>
        <dbReference type="Proteomes" id="UP001189429"/>
    </source>
</evidence>
<gene>
    <name evidence="2" type="ORF">PCOR1329_LOCUS19107</name>
</gene>
<feature type="compositionally biased region" description="Basic and acidic residues" evidence="1">
    <location>
        <begin position="153"/>
        <end position="178"/>
    </location>
</feature>
<feature type="region of interest" description="Disordered" evidence="1">
    <location>
        <begin position="52"/>
        <end position="178"/>
    </location>
</feature>
<sequence>MMDHRGYLAVGGRPAGEAPRTVRPPKRRKEEQEEVITVEYAVPDRAIPGTQLQVTTPTGGNQVTVTVPDGAKPGDVVKADVKIQKPTPVPAPQPARGREGSSESARSFDRPGIPSFSMLLPKKKKRRKKSKSRSRKRKKSSSSSSRSKKKKKADKEKKKREGEEKKRAEKQRQDDERRRLMRERRAARGLTGAASANLQAEYRVAWCSVAAGGRLSAVLRIYFCVRALACAAFAWYAHHLDSLVESWSVGDRKPEEADNER</sequence>
<feature type="compositionally biased region" description="Basic and acidic residues" evidence="1">
    <location>
        <begin position="96"/>
        <end position="109"/>
    </location>
</feature>
<feature type="compositionally biased region" description="Polar residues" evidence="1">
    <location>
        <begin position="52"/>
        <end position="65"/>
    </location>
</feature>
<dbReference type="Proteomes" id="UP001189429">
    <property type="component" value="Unassembled WGS sequence"/>
</dbReference>
<protein>
    <submittedName>
        <fullName evidence="2">Uncharacterized protein</fullName>
    </submittedName>
</protein>
<organism evidence="2 3">
    <name type="scientific">Prorocentrum cordatum</name>
    <dbReference type="NCBI Taxonomy" id="2364126"/>
    <lineage>
        <taxon>Eukaryota</taxon>
        <taxon>Sar</taxon>
        <taxon>Alveolata</taxon>
        <taxon>Dinophyceae</taxon>
        <taxon>Prorocentrales</taxon>
        <taxon>Prorocentraceae</taxon>
        <taxon>Prorocentrum</taxon>
    </lineage>
</organism>
<evidence type="ECO:0000313" key="2">
    <source>
        <dbReference type="EMBL" id="CAK0816019.1"/>
    </source>
</evidence>
<feature type="compositionally biased region" description="Basic residues" evidence="1">
    <location>
        <begin position="121"/>
        <end position="152"/>
    </location>
</feature>
<keyword evidence="3" id="KW-1185">Reference proteome</keyword>
<reference evidence="2" key="1">
    <citation type="submission" date="2023-10" db="EMBL/GenBank/DDBJ databases">
        <authorList>
            <person name="Chen Y."/>
            <person name="Shah S."/>
            <person name="Dougan E. K."/>
            <person name="Thang M."/>
            <person name="Chan C."/>
        </authorList>
    </citation>
    <scope>NUCLEOTIDE SEQUENCE [LARGE SCALE GENOMIC DNA]</scope>
</reference>
<dbReference type="EMBL" id="CAUYUJ010006069">
    <property type="protein sequence ID" value="CAK0816019.1"/>
    <property type="molecule type" value="Genomic_DNA"/>
</dbReference>
<proteinExistence type="predicted"/>
<name>A0ABN9RAQ8_9DINO</name>
<feature type="region of interest" description="Disordered" evidence="1">
    <location>
        <begin position="1"/>
        <end position="33"/>
    </location>
</feature>
<accession>A0ABN9RAQ8</accession>
<evidence type="ECO:0000256" key="1">
    <source>
        <dbReference type="SAM" id="MobiDB-lite"/>
    </source>
</evidence>
<comment type="caution">
    <text evidence="2">The sequence shown here is derived from an EMBL/GenBank/DDBJ whole genome shotgun (WGS) entry which is preliminary data.</text>
</comment>